<organism evidence="1 2">
    <name type="scientific">Cohnella abietis</name>
    <dbReference type="NCBI Taxonomy" id="2507935"/>
    <lineage>
        <taxon>Bacteria</taxon>
        <taxon>Bacillati</taxon>
        <taxon>Bacillota</taxon>
        <taxon>Bacilli</taxon>
        <taxon>Bacillales</taxon>
        <taxon>Paenibacillaceae</taxon>
        <taxon>Cohnella</taxon>
    </lineage>
</organism>
<dbReference type="OrthoDB" id="1357684at2"/>
<sequence>MKKTLMTLALGIMIGAVAMIAVPAYGAVKQYVLTAFGSPVLVNGVAYKDANNPILSYNGRTYLPLAKIGDLLNVNYKWNAELKRLEIGDLSAPTSSQGTGGDYKGHKDSEDASILIAKINNNPPPPKLSEGWISKSLLSKIENVYTDDDKQSKEIVFYKDFSTIPPKEAFRLQVPDDWFESESGEITSNGIRVLRYSKSNYFNIADLKAAKLIT</sequence>
<dbReference type="RefSeq" id="WP_130606298.1">
    <property type="nucleotide sequence ID" value="NZ_AP019400.1"/>
</dbReference>
<accession>A0A3T1D1S7</accession>
<dbReference type="KEGG" id="cohn:KCTCHS21_14450"/>
<gene>
    <name evidence="1" type="ORF">KCTCHS21_14450</name>
</gene>
<proteinExistence type="predicted"/>
<protein>
    <recommendedName>
        <fullName evidence="3">Copper amine oxidase-like N-terminal domain-containing protein</fullName>
    </recommendedName>
</protein>
<evidence type="ECO:0008006" key="3">
    <source>
        <dbReference type="Google" id="ProtNLM"/>
    </source>
</evidence>
<dbReference type="EMBL" id="AP019400">
    <property type="protein sequence ID" value="BBI32046.1"/>
    <property type="molecule type" value="Genomic_DNA"/>
</dbReference>
<reference evidence="1 2" key="1">
    <citation type="submission" date="2019-01" db="EMBL/GenBank/DDBJ databases">
        <title>Complete genome sequence of Cohnella hallensis HS21 isolated from Korean fir (Abies koreana) rhizospheric soil.</title>
        <authorList>
            <person name="Jiang L."/>
            <person name="Kang S.W."/>
            <person name="Kim S."/>
            <person name="Jung J."/>
            <person name="Kim C.Y."/>
            <person name="Kim D.H."/>
            <person name="Kim S.W."/>
            <person name="Lee J."/>
        </authorList>
    </citation>
    <scope>NUCLEOTIDE SEQUENCE [LARGE SCALE GENOMIC DNA]</scope>
    <source>
        <strain evidence="1 2">HS21</strain>
    </source>
</reference>
<evidence type="ECO:0000313" key="2">
    <source>
        <dbReference type="Proteomes" id="UP000289856"/>
    </source>
</evidence>
<dbReference type="AlphaFoldDB" id="A0A3T1D1S7"/>
<keyword evidence="2" id="KW-1185">Reference proteome</keyword>
<dbReference type="Proteomes" id="UP000289856">
    <property type="component" value="Chromosome"/>
</dbReference>
<name>A0A3T1D1S7_9BACL</name>
<evidence type="ECO:0000313" key="1">
    <source>
        <dbReference type="EMBL" id="BBI32046.1"/>
    </source>
</evidence>